<protein>
    <submittedName>
        <fullName evidence="3">Uncharacterized protein</fullName>
    </submittedName>
</protein>
<feature type="chain" id="PRO_5047035448" evidence="2">
    <location>
        <begin position="19"/>
        <end position="191"/>
    </location>
</feature>
<evidence type="ECO:0000313" key="4">
    <source>
        <dbReference type="Proteomes" id="UP000294003"/>
    </source>
</evidence>
<name>A0ABY0HGX1_9PEZI</name>
<comment type="caution">
    <text evidence="3">The sequence shown here is derived from an EMBL/GenBank/DDBJ whole genome shotgun (WGS) entry which is preliminary data.</text>
</comment>
<dbReference type="Proteomes" id="UP000294003">
    <property type="component" value="Unassembled WGS sequence"/>
</dbReference>
<dbReference type="EMBL" id="QJNS01000028">
    <property type="protein sequence ID" value="RYO92367.1"/>
    <property type="molecule type" value="Genomic_DNA"/>
</dbReference>
<evidence type="ECO:0000256" key="2">
    <source>
        <dbReference type="SAM" id="SignalP"/>
    </source>
</evidence>
<evidence type="ECO:0000256" key="1">
    <source>
        <dbReference type="SAM" id="MobiDB-lite"/>
    </source>
</evidence>
<feature type="signal peptide" evidence="2">
    <location>
        <begin position="1"/>
        <end position="18"/>
    </location>
</feature>
<evidence type="ECO:0000313" key="3">
    <source>
        <dbReference type="EMBL" id="RYO92367.1"/>
    </source>
</evidence>
<proteinExistence type="predicted"/>
<organism evidence="3 4">
    <name type="scientific">Monosporascus cannonballus</name>
    <dbReference type="NCBI Taxonomy" id="155416"/>
    <lineage>
        <taxon>Eukaryota</taxon>
        <taxon>Fungi</taxon>
        <taxon>Dikarya</taxon>
        <taxon>Ascomycota</taxon>
        <taxon>Pezizomycotina</taxon>
        <taxon>Sordariomycetes</taxon>
        <taxon>Xylariomycetidae</taxon>
        <taxon>Xylariales</taxon>
        <taxon>Xylariales incertae sedis</taxon>
        <taxon>Monosporascus</taxon>
    </lineage>
</organism>
<accession>A0ABY0HGX1</accession>
<feature type="compositionally biased region" description="Low complexity" evidence="1">
    <location>
        <begin position="124"/>
        <end position="150"/>
    </location>
</feature>
<reference evidence="3 4" key="1">
    <citation type="submission" date="2018-06" db="EMBL/GenBank/DDBJ databases">
        <title>Complete Genomes of Monosporascus.</title>
        <authorList>
            <person name="Robinson A.J."/>
            <person name="Natvig D.O."/>
        </authorList>
    </citation>
    <scope>NUCLEOTIDE SEQUENCE [LARGE SCALE GENOMIC DNA]</scope>
    <source>
        <strain evidence="3 4">CBS 609.92</strain>
    </source>
</reference>
<feature type="region of interest" description="Disordered" evidence="1">
    <location>
        <begin position="100"/>
        <end position="165"/>
    </location>
</feature>
<keyword evidence="2" id="KW-0732">Signal</keyword>
<gene>
    <name evidence="3" type="ORF">DL762_001647</name>
</gene>
<keyword evidence="4" id="KW-1185">Reference proteome</keyword>
<feature type="compositionally biased region" description="Polar residues" evidence="1">
    <location>
        <begin position="111"/>
        <end position="123"/>
    </location>
</feature>
<sequence length="191" mass="20046">MWSFQALFLAAVSRGATTNVPDPEPDISVVLESRQMSEDARECHADCGYFIVDSSLPDQCGNSTWTDLLDDCLDCALEYDIWSVYGDGVTQAAGACDLPAVPEQPDADESVSPSMTLTSPPNATGTVSTAVSTTTVSTTSSVDGVSSTTGEGASPTPTDSLTPEGRAVSIKTEGYYVVFFCIVAIVFNMVT</sequence>